<dbReference type="InterPro" id="IPR036866">
    <property type="entry name" value="RibonucZ/Hydroxyglut_hydro"/>
</dbReference>
<dbReference type="AlphaFoldDB" id="A9FL47"/>
<dbReference type="HOGENOM" id="CLU_764837_0_0_7"/>
<dbReference type="KEGG" id="scl:sce5015"/>
<dbReference type="BioCyc" id="SCEL448385:SCE_RS25745-MONOMER"/>
<evidence type="ECO:0000313" key="3">
    <source>
        <dbReference type="Proteomes" id="UP000002139"/>
    </source>
</evidence>
<gene>
    <name evidence="2" type="ordered locus">sce5015</name>
</gene>
<dbReference type="eggNOG" id="COG2333">
    <property type="taxonomic scope" value="Bacteria"/>
</dbReference>
<protein>
    <recommendedName>
        <fullName evidence="1">Metallo-beta-lactamase domain-containing protein</fullName>
    </recommendedName>
</protein>
<evidence type="ECO:0000313" key="2">
    <source>
        <dbReference type="EMBL" id="CAN95178.1"/>
    </source>
</evidence>
<dbReference type="Proteomes" id="UP000002139">
    <property type="component" value="Chromosome"/>
</dbReference>
<dbReference type="SUPFAM" id="SSF56281">
    <property type="entry name" value="Metallo-hydrolase/oxidoreductase"/>
    <property type="match status" value="1"/>
</dbReference>
<dbReference type="EMBL" id="AM746676">
    <property type="protein sequence ID" value="CAN95178.1"/>
    <property type="molecule type" value="Genomic_DNA"/>
</dbReference>
<keyword evidence="3" id="KW-1185">Reference proteome</keyword>
<name>A9FL47_SORC5</name>
<evidence type="ECO:0000259" key="1">
    <source>
        <dbReference type="Pfam" id="PF00753"/>
    </source>
</evidence>
<dbReference type="Gene3D" id="3.60.15.10">
    <property type="entry name" value="Ribonuclease Z/Hydroxyacylglutathione hydrolase-like"/>
    <property type="match status" value="1"/>
</dbReference>
<sequence length="362" mass="39274">MPSLICQSSSRRQTGTFAVLLPELAPDHLILLAFGPGKGELILVRVPPDGWMVVDGCGAGRVDYAMKALAYYQARPRIVVLTHPHDDHSRGLARVIESATPRDRKEVWPRIGMVLPPGDDVSGRSAGFIAGVTRQAIAAVEARWSASPACRWDVNAGDLELLGDATLRVLSPRSDVREKQLGLWQAREPFDRNVISTALLLTWRGRRILLGSDLVEDPGDGWSHSLVLDPELGDHDLLKVPHHGSSEALHDEVLRPRARVPVPLRIFTPYSSSRLPRFSVGEGAHRVVSHGGTSYLTGLPRPHVEQSGRVEARALAELATHDAIAFDPMTAGFPDCYVLVSIPPDGGAPRVVQGPGSVLVVR</sequence>
<dbReference type="InterPro" id="IPR001279">
    <property type="entry name" value="Metallo-B-lactamas"/>
</dbReference>
<reference evidence="2 3" key="1">
    <citation type="journal article" date="2007" name="Nat. Biotechnol.">
        <title>Complete genome sequence of the myxobacterium Sorangium cellulosum.</title>
        <authorList>
            <person name="Schneiker S."/>
            <person name="Perlova O."/>
            <person name="Kaiser O."/>
            <person name="Gerth K."/>
            <person name="Alici A."/>
            <person name="Altmeyer M.O."/>
            <person name="Bartels D."/>
            <person name="Bekel T."/>
            <person name="Beyer S."/>
            <person name="Bode E."/>
            <person name="Bode H.B."/>
            <person name="Bolten C.J."/>
            <person name="Choudhuri J.V."/>
            <person name="Doss S."/>
            <person name="Elnakady Y.A."/>
            <person name="Frank B."/>
            <person name="Gaigalat L."/>
            <person name="Goesmann A."/>
            <person name="Groeger C."/>
            <person name="Gross F."/>
            <person name="Jelsbak L."/>
            <person name="Jelsbak L."/>
            <person name="Kalinowski J."/>
            <person name="Kegler C."/>
            <person name="Knauber T."/>
            <person name="Konietzny S."/>
            <person name="Kopp M."/>
            <person name="Krause L."/>
            <person name="Krug D."/>
            <person name="Linke B."/>
            <person name="Mahmud T."/>
            <person name="Martinez-Arias R."/>
            <person name="McHardy A.C."/>
            <person name="Merai M."/>
            <person name="Meyer F."/>
            <person name="Mormann S."/>
            <person name="Munoz-Dorado J."/>
            <person name="Perez J."/>
            <person name="Pradella S."/>
            <person name="Rachid S."/>
            <person name="Raddatz G."/>
            <person name="Rosenau F."/>
            <person name="Rueckert C."/>
            <person name="Sasse F."/>
            <person name="Scharfe M."/>
            <person name="Schuster S.C."/>
            <person name="Suen G."/>
            <person name="Treuner-Lange A."/>
            <person name="Velicer G.J."/>
            <person name="Vorholter F.-J."/>
            <person name="Weissman K.J."/>
            <person name="Welch R.D."/>
            <person name="Wenzel S.C."/>
            <person name="Whitworth D.E."/>
            <person name="Wilhelm S."/>
            <person name="Wittmann C."/>
            <person name="Bloecker H."/>
            <person name="Puehler A."/>
            <person name="Mueller R."/>
        </authorList>
    </citation>
    <scope>NUCLEOTIDE SEQUENCE [LARGE SCALE GENOMIC DNA]</scope>
    <source>
        <strain evidence="3">So ce56</strain>
    </source>
</reference>
<dbReference type="Pfam" id="PF00753">
    <property type="entry name" value="Lactamase_B"/>
    <property type="match status" value="1"/>
</dbReference>
<proteinExistence type="predicted"/>
<accession>A9FL47</accession>
<dbReference type="STRING" id="448385.sce5015"/>
<organism evidence="2 3">
    <name type="scientific">Sorangium cellulosum (strain So ce56)</name>
    <name type="common">Polyangium cellulosum (strain So ce56)</name>
    <dbReference type="NCBI Taxonomy" id="448385"/>
    <lineage>
        <taxon>Bacteria</taxon>
        <taxon>Pseudomonadati</taxon>
        <taxon>Myxococcota</taxon>
        <taxon>Polyangia</taxon>
        <taxon>Polyangiales</taxon>
        <taxon>Polyangiaceae</taxon>
        <taxon>Sorangium</taxon>
    </lineage>
</organism>
<feature type="domain" description="Metallo-beta-lactamase" evidence="1">
    <location>
        <begin position="42"/>
        <end position="99"/>
    </location>
</feature>